<sequence length="495" mass="58139">MDSPLVTQIFRQLFSHRASRCLARGARPAIATAHHADFQRRHMASRMAGETSRESRWTPRKHAMPHGSAEEFDRYPMVTADMLRLRRERPRRVKMLLRDFIEDSLYNPNYGYFSKQVVIFSPGDPFDFTALKSEDEFQQQLRHRYTEFEDALDYQEPNELRQLWHTPTELFSPYYGEAIARYLVEDYKYNFYPYHDLIIYEMGAGNGTMMLNILDYIRDMYPEVYERTRYNIIEISSQLATLQQQGLAQSAYTRGHSDKVEIINRSIFDWDAYVSSPCYFLALEVFDNFAHDALKYNLTTGEAYQSRVIIDSRGEMFEQYSRDLDPIAQQFLDRRDATCSNYPHPLQGSRFMANLRSLVPWQNSLSTPEYIPTRLMQFFYILYQKFPNHKLITSDFNKLGDTVEGINAPVVQTRFKREMIPVSTPLVHQGYFDILFPTDFEVVQLIYTAMTGKFARTYSHHDFMAGRADIEETQTQNGENPLLSWYKNASVMITI</sequence>
<accession>A0A1Y1ZGS3</accession>
<comment type="caution">
    <text evidence="8">The sequence shown here is derived from an EMBL/GenBank/DDBJ whole genome shotgun (WGS) entry which is preliminary data.</text>
</comment>
<evidence type="ECO:0000256" key="4">
    <source>
        <dbReference type="ARBA" id="ARBA00022679"/>
    </source>
</evidence>
<comment type="function">
    <text evidence="7">Arginine methyltransferase involved in the assembly or stability of mitochondrial NADH:ubiquinone oxidoreductase complex (complex I).</text>
</comment>
<dbReference type="EMBL" id="MCFA01000086">
    <property type="protein sequence ID" value="ORY09456.1"/>
    <property type="molecule type" value="Genomic_DNA"/>
</dbReference>
<comment type="catalytic activity">
    <reaction evidence="6 7">
        <text>L-arginyl-[protein] + 2 S-adenosyl-L-methionine = N(omega),N(omega)'-dimethyl-L-arginyl-[protein] + 2 S-adenosyl-L-homocysteine + 2 H(+)</text>
        <dbReference type="Rhea" id="RHEA:48108"/>
        <dbReference type="Rhea" id="RHEA-COMP:10532"/>
        <dbReference type="Rhea" id="RHEA-COMP:11992"/>
        <dbReference type="ChEBI" id="CHEBI:15378"/>
        <dbReference type="ChEBI" id="CHEBI:29965"/>
        <dbReference type="ChEBI" id="CHEBI:57856"/>
        <dbReference type="ChEBI" id="CHEBI:59789"/>
        <dbReference type="ChEBI" id="CHEBI:88221"/>
        <dbReference type="EC" id="2.1.1.320"/>
    </reaction>
</comment>
<keyword evidence="9" id="KW-1185">Reference proteome</keyword>
<evidence type="ECO:0000256" key="6">
    <source>
        <dbReference type="ARBA" id="ARBA00048612"/>
    </source>
</evidence>
<gene>
    <name evidence="8" type="ORF">BCR34DRAFT_568431</name>
</gene>
<keyword evidence="4 7" id="KW-0808">Transferase</keyword>
<comment type="subcellular location">
    <subcellularLocation>
        <location evidence="1 7">Mitochondrion</location>
    </subcellularLocation>
</comment>
<evidence type="ECO:0000256" key="3">
    <source>
        <dbReference type="ARBA" id="ARBA00022603"/>
    </source>
</evidence>
<dbReference type="GO" id="GO:0035243">
    <property type="term" value="F:protein-arginine omega-N symmetric methyltransferase activity"/>
    <property type="evidence" value="ECO:0007669"/>
    <property type="project" value="UniProtKB-EC"/>
</dbReference>
<dbReference type="STRING" id="1231657.A0A1Y1ZGS3"/>
<reference evidence="8 9" key="1">
    <citation type="submission" date="2016-07" db="EMBL/GenBank/DDBJ databases">
        <title>Pervasive Adenine N6-methylation of Active Genes in Fungi.</title>
        <authorList>
            <consortium name="DOE Joint Genome Institute"/>
            <person name="Mondo S.J."/>
            <person name="Dannebaum R.O."/>
            <person name="Kuo R.C."/>
            <person name="Labutti K."/>
            <person name="Haridas S."/>
            <person name="Kuo A."/>
            <person name="Salamov A."/>
            <person name="Ahrendt S.R."/>
            <person name="Lipzen A."/>
            <person name="Sullivan W."/>
            <person name="Andreopoulos W.B."/>
            <person name="Clum A."/>
            <person name="Lindquist E."/>
            <person name="Daum C."/>
            <person name="Ramamoorthy G.K."/>
            <person name="Gryganskyi A."/>
            <person name="Culley D."/>
            <person name="Magnuson J.K."/>
            <person name="James T.Y."/>
            <person name="O'Malley M.A."/>
            <person name="Stajich J.E."/>
            <person name="Spatafora J.W."/>
            <person name="Visel A."/>
            <person name="Grigoriev I.V."/>
        </authorList>
    </citation>
    <scope>NUCLEOTIDE SEQUENCE [LARGE SCALE GENOMIC DNA]</scope>
    <source>
        <strain evidence="8 9">CBS 115471</strain>
    </source>
</reference>
<comment type="similarity">
    <text evidence="2 7">Belongs to the NDUFAF7 family.</text>
</comment>
<dbReference type="AlphaFoldDB" id="A0A1Y1ZGS3"/>
<dbReference type="SUPFAM" id="SSF53335">
    <property type="entry name" value="S-adenosyl-L-methionine-dependent methyltransferases"/>
    <property type="match status" value="1"/>
</dbReference>
<evidence type="ECO:0000313" key="9">
    <source>
        <dbReference type="Proteomes" id="UP000193144"/>
    </source>
</evidence>
<evidence type="ECO:0000256" key="2">
    <source>
        <dbReference type="ARBA" id="ARBA00005891"/>
    </source>
</evidence>
<evidence type="ECO:0000256" key="7">
    <source>
        <dbReference type="RuleBase" id="RU364114"/>
    </source>
</evidence>
<dbReference type="GO" id="GO:0032259">
    <property type="term" value="P:methylation"/>
    <property type="evidence" value="ECO:0007669"/>
    <property type="project" value="UniProtKB-KW"/>
</dbReference>
<dbReference type="PANTHER" id="PTHR12049">
    <property type="entry name" value="PROTEIN ARGININE METHYLTRANSFERASE NDUFAF7, MITOCHONDRIAL"/>
    <property type="match status" value="1"/>
</dbReference>
<dbReference type="EC" id="2.1.1.320" evidence="7"/>
<keyword evidence="3 7" id="KW-0489">Methyltransferase</keyword>
<evidence type="ECO:0000256" key="1">
    <source>
        <dbReference type="ARBA" id="ARBA00004173"/>
    </source>
</evidence>
<dbReference type="Gene3D" id="3.40.50.12710">
    <property type="match status" value="1"/>
</dbReference>
<keyword evidence="5 7" id="KW-0496">Mitochondrion</keyword>
<dbReference type="OrthoDB" id="17415at2759"/>
<dbReference type="FunFam" id="3.40.50.12710:FF:000002">
    <property type="entry name" value="Protein arginine methyltransferase NDUFAF7"/>
    <property type="match status" value="1"/>
</dbReference>
<dbReference type="PANTHER" id="PTHR12049:SF5">
    <property type="entry name" value="PROTEIN ARGININE METHYLTRANSFERASE NDUFAF7 HOMOLOG, MITOCHONDRIAL"/>
    <property type="match status" value="1"/>
</dbReference>
<dbReference type="InterPro" id="IPR029063">
    <property type="entry name" value="SAM-dependent_MTases_sf"/>
</dbReference>
<dbReference type="InterPro" id="IPR038375">
    <property type="entry name" value="NDUFAF7_sf"/>
</dbReference>
<evidence type="ECO:0000256" key="5">
    <source>
        <dbReference type="ARBA" id="ARBA00023128"/>
    </source>
</evidence>
<dbReference type="GO" id="GO:0005739">
    <property type="term" value="C:mitochondrion"/>
    <property type="evidence" value="ECO:0007669"/>
    <property type="project" value="UniProtKB-SubCell"/>
</dbReference>
<dbReference type="Pfam" id="PF02636">
    <property type="entry name" value="Methyltransf_28"/>
    <property type="match status" value="1"/>
</dbReference>
<organism evidence="8 9">
    <name type="scientific">Clohesyomyces aquaticus</name>
    <dbReference type="NCBI Taxonomy" id="1231657"/>
    <lineage>
        <taxon>Eukaryota</taxon>
        <taxon>Fungi</taxon>
        <taxon>Dikarya</taxon>
        <taxon>Ascomycota</taxon>
        <taxon>Pezizomycotina</taxon>
        <taxon>Dothideomycetes</taxon>
        <taxon>Pleosporomycetidae</taxon>
        <taxon>Pleosporales</taxon>
        <taxon>Lindgomycetaceae</taxon>
        <taxon>Clohesyomyces</taxon>
    </lineage>
</organism>
<protein>
    <recommendedName>
        <fullName evidence="7">Protein arginine methyltransferase NDUFAF7</fullName>
        <ecNumber evidence="7">2.1.1.320</ecNumber>
    </recommendedName>
</protein>
<dbReference type="Proteomes" id="UP000193144">
    <property type="component" value="Unassembled WGS sequence"/>
</dbReference>
<dbReference type="InterPro" id="IPR003788">
    <property type="entry name" value="NDUFAF7"/>
</dbReference>
<name>A0A1Y1ZGS3_9PLEO</name>
<evidence type="ECO:0000313" key="8">
    <source>
        <dbReference type="EMBL" id="ORY09456.1"/>
    </source>
</evidence>
<proteinExistence type="inferred from homology"/>